<evidence type="ECO:0000256" key="4">
    <source>
        <dbReference type="ARBA" id="ARBA00023239"/>
    </source>
</evidence>
<name>A0A0E9N4X0_9BACT</name>
<dbReference type="STRING" id="1220578.FPE01S_04_00960"/>
<accession>A0A0E9N4X0</accession>
<dbReference type="EMBL" id="BBWV01000004">
    <property type="protein sequence ID" value="GAO44853.1"/>
    <property type="molecule type" value="Genomic_DNA"/>
</dbReference>
<keyword evidence="4" id="KW-0456">Lyase</keyword>
<comment type="subunit">
    <text evidence="3">Homotrimer.</text>
</comment>
<dbReference type="OrthoDB" id="9802667at2"/>
<comment type="similarity">
    <text evidence="2">Belongs to the KHG/KDPG aldolase family.</text>
</comment>
<dbReference type="AlphaFoldDB" id="A0A0E9N4X0"/>
<dbReference type="GO" id="GO:0016829">
    <property type="term" value="F:lyase activity"/>
    <property type="evidence" value="ECO:0007669"/>
    <property type="project" value="UniProtKB-KW"/>
</dbReference>
<evidence type="ECO:0000313" key="7">
    <source>
        <dbReference type="Proteomes" id="UP000033121"/>
    </source>
</evidence>
<comment type="pathway">
    <text evidence="1">Carbohydrate acid metabolism.</text>
</comment>
<evidence type="ECO:0000256" key="5">
    <source>
        <dbReference type="ARBA" id="ARBA00023277"/>
    </source>
</evidence>
<dbReference type="InterPro" id="IPR013785">
    <property type="entry name" value="Aldolase_TIM"/>
</dbReference>
<evidence type="ECO:0000256" key="3">
    <source>
        <dbReference type="ARBA" id="ARBA00011233"/>
    </source>
</evidence>
<protein>
    <submittedName>
        <fullName evidence="6">Putative 2-keto-3-deoxy-6-phosphogluconate/4-hydroxy-2-oxoglutarate aldolase</fullName>
    </submittedName>
</protein>
<reference evidence="6 7" key="1">
    <citation type="submission" date="2015-04" db="EMBL/GenBank/DDBJ databases">
        <title>Whole genome shotgun sequence of Flavihumibacter petaseus NBRC 106054.</title>
        <authorList>
            <person name="Miyazawa S."/>
            <person name="Hosoyama A."/>
            <person name="Hashimoto M."/>
            <person name="Noguchi M."/>
            <person name="Tsuchikane K."/>
            <person name="Ohji S."/>
            <person name="Yamazoe A."/>
            <person name="Ichikawa N."/>
            <person name="Kimura A."/>
            <person name="Fujita N."/>
        </authorList>
    </citation>
    <scope>NUCLEOTIDE SEQUENCE [LARGE SCALE GENOMIC DNA]</scope>
    <source>
        <strain evidence="6 7">NBRC 106054</strain>
    </source>
</reference>
<keyword evidence="5" id="KW-0119">Carbohydrate metabolism</keyword>
<organism evidence="6 7">
    <name type="scientific">Flavihumibacter petaseus NBRC 106054</name>
    <dbReference type="NCBI Taxonomy" id="1220578"/>
    <lineage>
        <taxon>Bacteria</taxon>
        <taxon>Pseudomonadati</taxon>
        <taxon>Bacteroidota</taxon>
        <taxon>Chitinophagia</taxon>
        <taxon>Chitinophagales</taxon>
        <taxon>Chitinophagaceae</taxon>
        <taxon>Flavihumibacter</taxon>
    </lineage>
</organism>
<dbReference type="Gene3D" id="3.20.20.70">
    <property type="entry name" value="Aldolase class I"/>
    <property type="match status" value="1"/>
</dbReference>
<proteinExistence type="inferred from homology"/>
<evidence type="ECO:0000256" key="2">
    <source>
        <dbReference type="ARBA" id="ARBA00006906"/>
    </source>
</evidence>
<dbReference type="Pfam" id="PF01081">
    <property type="entry name" value="Aldolase"/>
    <property type="match status" value="1"/>
</dbReference>
<dbReference type="SUPFAM" id="SSF51569">
    <property type="entry name" value="Aldolase"/>
    <property type="match status" value="1"/>
</dbReference>
<sequence length="223" mass="24482">MHKASVILEALSDTGLMPLYYHPDPGICCQLLKAIYDGGARLVEYTNRGTMALENFRVMRSYADENLPGLLLGIGTIKDAKSAKLFLKGGADFVVSPGMDEVIGEMVHKAHRLWIPGCMTATEIMKAEAAGARIVKLFPGNILGPGFVRAVREVFPQMQFMPTGGVDTERTNLENWFSSGVIAVGLGGALLRKDLLADLNYSAITEEIKRVLEYIYDIKKSRK</sequence>
<evidence type="ECO:0000313" key="6">
    <source>
        <dbReference type="EMBL" id="GAO44853.1"/>
    </source>
</evidence>
<dbReference type="Proteomes" id="UP000033121">
    <property type="component" value="Unassembled WGS sequence"/>
</dbReference>
<comment type="caution">
    <text evidence="6">The sequence shown here is derived from an EMBL/GenBank/DDBJ whole genome shotgun (WGS) entry which is preliminary data.</text>
</comment>
<dbReference type="CDD" id="cd00452">
    <property type="entry name" value="KDPG_aldolase"/>
    <property type="match status" value="1"/>
</dbReference>
<keyword evidence="7" id="KW-1185">Reference proteome</keyword>
<dbReference type="PANTHER" id="PTHR30246:SF1">
    <property type="entry name" value="2-DEHYDRO-3-DEOXY-6-PHOSPHOGALACTONATE ALDOLASE-RELATED"/>
    <property type="match status" value="1"/>
</dbReference>
<dbReference type="RefSeq" id="WP_046370851.1">
    <property type="nucleotide sequence ID" value="NZ_BBWV01000004.1"/>
</dbReference>
<evidence type="ECO:0000256" key="1">
    <source>
        <dbReference type="ARBA" id="ARBA00004761"/>
    </source>
</evidence>
<dbReference type="InterPro" id="IPR000887">
    <property type="entry name" value="Aldlse_KDPG_KHG"/>
</dbReference>
<dbReference type="PANTHER" id="PTHR30246">
    <property type="entry name" value="2-KETO-3-DEOXY-6-PHOSPHOGLUCONATE ALDOLASE"/>
    <property type="match status" value="1"/>
</dbReference>
<gene>
    <name evidence="6" type="ORF">FPE01S_04_00960</name>
</gene>